<keyword evidence="1" id="KW-0812">Transmembrane</keyword>
<keyword evidence="3" id="KW-1185">Reference proteome</keyword>
<proteinExistence type="predicted"/>
<evidence type="ECO:0000313" key="2">
    <source>
        <dbReference type="EMBL" id="BCU69698.1"/>
    </source>
</evidence>
<organism evidence="2 3">
    <name type="scientific">Stygiolobus caldivivus</name>
    <dbReference type="NCBI Taxonomy" id="2824673"/>
    <lineage>
        <taxon>Archaea</taxon>
        <taxon>Thermoproteota</taxon>
        <taxon>Thermoprotei</taxon>
        <taxon>Sulfolobales</taxon>
        <taxon>Sulfolobaceae</taxon>
        <taxon>Stygiolobus</taxon>
    </lineage>
</organism>
<sequence>MYPLFSLLFDLVELYNFILLLLLVMFILSIKWTAVILLYDININILTLYPVS</sequence>
<reference evidence="2 3" key="1">
    <citation type="submission" date="2021-04" db="EMBL/GenBank/DDBJ databases">
        <title>Complete genome sequence of Stygiolobus sp. KN-1.</title>
        <authorList>
            <person name="Nakamura K."/>
            <person name="Sakai H."/>
            <person name="Kurosawa N."/>
        </authorList>
    </citation>
    <scope>NUCLEOTIDE SEQUENCE [LARGE SCALE GENOMIC DNA]</scope>
    <source>
        <strain evidence="2 3">KN-1</strain>
    </source>
</reference>
<protein>
    <submittedName>
        <fullName evidence="2">Uncharacterized protein</fullName>
    </submittedName>
</protein>
<feature type="transmembrane region" description="Helical" evidence="1">
    <location>
        <begin position="14"/>
        <end position="39"/>
    </location>
</feature>
<gene>
    <name evidence="2" type="ORF">KN1_09950</name>
</gene>
<dbReference type="KEGG" id="csty:KN1_09950"/>
<evidence type="ECO:0000256" key="1">
    <source>
        <dbReference type="SAM" id="Phobius"/>
    </source>
</evidence>
<evidence type="ECO:0000313" key="3">
    <source>
        <dbReference type="Proteomes" id="UP000825123"/>
    </source>
</evidence>
<name>A0A8D5U620_9CREN</name>
<accession>A0A8D5U620</accession>
<keyword evidence="1" id="KW-1133">Transmembrane helix</keyword>
<dbReference type="EMBL" id="AP024597">
    <property type="protein sequence ID" value="BCU69698.1"/>
    <property type="molecule type" value="Genomic_DNA"/>
</dbReference>
<keyword evidence="1" id="KW-0472">Membrane</keyword>
<dbReference type="Proteomes" id="UP000825123">
    <property type="component" value="Chromosome"/>
</dbReference>
<dbReference type="AlphaFoldDB" id="A0A8D5U620"/>